<reference evidence="3" key="1">
    <citation type="submission" date="2016-12" db="EMBL/GenBank/DDBJ databases">
        <authorList>
            <person name="Varghese N."/>
            <person name="Submissions S."/>
        </authorList>
    </citation>
    <scope>NUCLEOTIDE SEQUENCE [LARGE SCALE GENOMIC DNA]</scope>
    <source>
        <strain evidence="3">DSM 11032</strain>
    </source>
</reference>
<dbReference type="STRING" id="198312.SAMN02745193_01951"/>
<evidence type="ECO:0008006" key="4">
    <source>
        <dbReference type="Google" id="ProtNLM"/>
    </source>
</evidence>
<keyword evidence="1" id="KW-0732">Signal</keyword>
<protein>
    <recommendedName>
        <fullName evidence="4">Lipoprotein</fullName>
    </recommendedName>
</protein>
<dbReference type="PROSITE" id="PS51257">
    <property type="entry name" value="PROKAR_LIPOPROTEIN"/>
    <property type="match status" value="1"/>
</dbReference>
<feature type="chain" id="PRO_5012093808" description="Lipoprotein" evidence="1">
    <location>
        <begin position="22"/>
        <end position="261"/>
    </location>
</feature>
<evidence type="ECO:0000256" key="1">
    <source>
        <dbReference type="SAM" id="SignalP"/>
    </source>
</evidence>
<evidence type="ECO:0000313" key="3">
    <source>
        <dbReference type="Proteomes" id="UP000184391"/>
    </source>
</evidence>
<dbReference type="AlphaFoldDB" id="A0A1M7SL65"/>
<gene>
    <name evidence="2" type="ORF">SAMN02745193_01951</name>
</gene>
<organism evidence="2 3">
    <name type="scientific">Erythrobacter sanguineus</name>
    <dbReference type="NCBI Taxonomy" id="198312"/>
    <lineage>
        <taxon>Bacteria</taxon>
        <taxon>Pseudomonadati</taxon>
        <taxon>Pseudomonadota</taxon>
        <taxon>Alphaproteobacteria</taxon>
        <taxon>Sphingomonadales</taxon>
        <taxon>Erythrobacteraceae</taxon>
        <taxon>Erythrobacter/Porphyrobacter group</taxon>
        <taxon>Erythrobacter</taxon>
    </lineage>
</organism>
<name>A0A1M7SL65_9SPHN</name>
<evidence type="ECO:0000313" key="2">
    <source>
        <dbReference type="EMBL" id="SHN59211.1"/>
    </source>
</evidence>
<sequence>MRYGAALLMAGALAATLAACAAPRRGPPTAVINRVLARAPGAAQPSTIVAAEIAFARAAREQGQWTAFRAFAAPGAVIHTASGPVPIGTFVSGQSDPAEALQREPRAVAISCDGALAVSQGRYRDPDGTVGNFVTVWERQSDGQYRYGFDVAGPDVPQPPPRKPIEDGDIVVTSIDSVLGLVASCPRGGEIPPPPAIPIGEDGKADARLSRDGTLRWRWEQREDGMRYASAEYFYEGRWLIAFEQSLIPTGGQLRAADDRH</sequence>
<proteinExistence type="predicted"/>
<dbReference type="InterPro" id="IPR032710">
    <property type="entry name" value="NTF2-like_dom_sf"/>
</dbReference>
<keyword evidence="3" id="KW-1185">Reference proteome</keyword>
<dbReference type="SUPFAM" id="SSF54427">
    <property type="entry name" value="NTF2-like"/>
    <property type="match status" value="1"/>
</dbReference>
<feature type="signal peptide" evidence="1">
    <location>
        <begin position="1"/>
        <end position="21"/>
    </location>
</feature>
<dbReference type="Proteomes" id="UP000184391">
    <property type="component" value="Unassembled WGS sequence"/>
</dbReference>
<dbReference type="Gene3D" id="3.10.450.50">
    <property type="match status" value="1"/>
</dbReference>
<dbReference type="EMBL" id="FRDF01000010">
    <property type="protein sequence ID" value="SHN59211.1"/>
    <property type="molecule type" value="Genomic_DNA"/>
</dbReference>
<dbReference type="RefSeq" id="WP_245790158.1">
    <property type="nucleotide sequence ID" value="NZ_FRDF01000010.1"/>
</dbReference>
<accession>A0A1M7SL65</accession>